<dbReference type="Gene3D" id="3.40.50.150">
    <property type="entry name" value="Vaccinia Virus protein VP39"/>
    <property type="match status" value="1"/>
</dbReference>
<evidence type="ECO:0000313" key="3">
    <source>
        <dbReference type="EMBL" id="EGN56003.1"/>
    </source>
</evidence>
<dbReference type="InterPro" id="IPR041497">
    <property type="entry name" value="Thump-like"/>
</dbReference>
<feature type="domain" description="THUMP-like" evidence="1">
    <location>
        <begin position="346"/>
        <end position="415"/>
    </location>
</feature>
<gene>
    <name evidence="3" type="ORF">Premu_0524</name>
</gene>
<dbReference type="Gene3D" id="1.10.10.1110">
    <property type="entry name" value="Methyltransferase PG1098, N-terminal domain"/>
    <property type="match status" value="1"/>
</dbReference>
<dbReference type="InterPro" id="IPR029063">
    <property type="entry name" value="SAM-dependent_MTases_sf"/>
</dbReference>
<dbReference type="Pfam" id="PF18096">
    <property type="entry name" value="Thump_like"/>
    <property type="match status" value="1"/>
</dbReference>
<dbReference type="GO" id="GO:0008168">
    <property type="term" value="F:methyltransferase activity"/>
    <property type="evidence" value="ECO:0007669"/>
    <property type="project" value="UniProtKB-KW"/>
</dbReference>
<protein>
    <submittedName>
        <fullName evidence="3">N6-adenine-specific methylase</fullName>
    </submittedName>
</protein>
<keyword evidence="4" id="KW-1185">Reference proteome</keyword>
<dbReference type="SUPFAM" id="SSF53335">
    <property type="entry name" value="S-adenosyl-L-methionine-dependent methyltransferases"/>
    <property type="match status" value="1"/>
</dbReference>
<evidence type="ECO:0000259" key="1">
    <source>
        <dbReference type="Pfam" id="PF18096"/>
    </source>
</evidence>
<dbReference type="EMBL" id="GL945017">
    <property type="protein sequence ID" value="EGN56003.1"/>
    <property type="molecule type" value="Genomic_DNA"/>
</dbReference>
<dbReference type="GO" id="GO:0032259">
    <property type="term" value="P:methylation"/>
    <property type="evidence" value="ECO:0007669"/>
    <property type="project" value="UniProtKB-KW"/>
</dbReference>
<dbReference type="OrthoDB" id="1000417at2"/>
<proteinExistence type="predicted"/>
<keyword evidence="3" id="KW-0489">Methyltransferase</keyword>
<dbReference type="RefSeq" id="WP_007572891.1">
    <property type="nucleotide sequence ID" value="NZ_BPTS01000001.1"/>
</dbReference>
<dbReference type="InterPro" id="IPR054168">
    <property type="entry name" value="PG_1098_Fer"/>
</dbReference>
<dbReference type="AlphaFoldDB" id="F8NCB3"/>
<dbReference type="eggNOG" id="COG0742">
    <property type="taxonomic scope" value="Bacteria"/>
</dbReference>
<accession>F8NCB3</accession>
<sequence>MNITDETVDFIRLHRLDDVRQLALKGNRNPKVDLSFALDQIQGWQTARKKLPTWATTEGVVYPPHLNMEQCSSEATARYKGRYFSLSGLCHQATLFDLTGGFGVDFSLMSGYFAHAVYVERNPELAEVATYNFRMLGLHNVESVNADGVDYLLQHIPLKSSRNDDVADTVVYLDPARRNTTGQKVFRIEDCTPCLLAIRNDLLQRADVVMIKFSPMLDWHEAVRQLLSDLPTEACLPSCEVHIISVKNECKELLIILATHRQHCKRPTKIVCVNDNSVFETDDTPTAPLLTEDDAFSESSCYLFVPNASVMKAGVFGQLSKTLGITMLDHDSHIYISSHDLPAFPGRRFKVNDIATVNKRELHQKLRDITQANVSVRNFPLTAEELRKRLKLKDGGQTYLFATTFKGRHLIFIATANLTSANN</sequence>
<dbReference type="HOGENOM" id="CLU_038123_0_0_10"/>
<name>F8NCB3_9BACT</name>
<dbReference type="Proteomes" id="UP000002772">
    <property type="component" value="Unassembled WGS sequence"/>
</dbReference>
<reference evidence="4" key="1">
    <citation type="journal article" date="2011" name="Stand. Genomic Sci.">
        <title>Non-contiguous finished genome sequence of the opportunistic oral pathogen Prevotella multisaccharivorax type strain (PPPA20).</title>
        <authorList>
            <person name="Pati A."/>
            <person name="Gronow S."/>
            <person name="Lu M."/>
            <person name="Lapidus A."/>
            <person name="Nolan M."/>
            <person name="Lucas S."/>
            <person name="Hammon N."/>
            <person name="Deshpande S."/>
            <person name="Cheng J.F."/>
            <person name="Tapia R."/>
            <person name="Han C."/>
            <person name="Goodwin L."/>
            <person name="Pitluck S."/>
            <person name="Liolios K."/>
            <person name="Pagani I."/>
            <person name="Mavromatis K."/>
            <person name="Mikhailova N."/>
            <person name="Huntemann M."/>
            <person name="Chen A."/>
            <person name="Palaniappan K."/>
            <person name="Land M."/>
            <person name="Hauser L."/>
            <person name="Detter J.C."/>
            <person name="Brambilla E.M."/>
            <person name="Rohde M."/>
            <person name="Goker M."/>
            <person name="Woyke T."/>
            <person name="Bristow J."/>
            <person name="Eisen J.A."/>
            <person name="Markowitz V."/>
            <person name="Hugenholtz P."/>
            <person name="Kyrpides N.C."/>
            <person name="Klenk H.P."/>
            <person name="Ivanova N."/>
        </authorList>
    </citation>
    <scope>NUCLEOTIDE SEQUENCE [LARGE SCALE GENOMIC DNA]</scope>
    <source>
        <strain evidence="4">DSM 17128</strain>
    </source>
</reference>
<dbReference type="Pfam" id="PF22013">
    <property type="entry name" value="PG_1098_Fer"/>
    <property type="match status" value="1"/>
</dbReference>
<dbReference type="STRING" id="688246.Premu_0524"/>
<evidence type="ECO:0000313" key="4">
    <source>
        <dbReference type="Proteomes" id="UP000002772"/>
    </source>
</evidence>
<keyword evidence="3" id="KW-0808">Transferase</keyword>
<organism evidence="3 4">
    <name type="scientific">Hallella multisaccharivorax DSM 17128</name>
    <dbReference type="NCBI Taxonomy" id="688246"/>
    <lineage>
        <taxon>Bacteria</taxon>
        <taxon>Pseudomonadati</taxon>
        <taxon>Bacteroidota</taxon>
        <taxon>Bacteroidia</taxon>
        <taxon>Bacteroidales</taxon>
        <taxon>Prevotellaceae</taxon>
        <taxon>Hallella</taxon>
    </lineage>
</organism>
<feature type="domain" description="PG-1098 ferredoxin-like" evidence="2">
    <location>
        <begin position="302"/>
        <end position="345"/>
    </location>
</feature>
<evidence type="ECO:0000259" key="2">
    <source>
        <dbReference type="Pfam" id="PF22013"/>
    </source>
</evidence>